<accession>A0A423WQA6</accession>
<dbReference type="Pfam" id="PF00201">
    <property type="entry name" value="UDPGT"/>
    <property type="match status" value="1"/>
</dbReference>
<dbReference type="PANTHER" id="PTHR48050:SF13">
    <property type="entry name" value="STEROL 3-BETA-GLUCOSYLTRANSFERASE UGT80A2"/>
    <property type="match status" value="1"/>
</dbReference>
<dbReference type="GO" id="GO:0008194">
    <property type="term" value="F:UDP-glycosyltransferase activity"/>
    <property type="evidence" value="ECO:0007669"/>
    <property type="project" value="InterPro"/>
</dbReference>
<organism evidence="2 3">
    <name type="scientific">Cytospora chrysosperma</name>
    <name type="common">Cytospora canker fungus</name>
    <name type="synonym">Sphaeria chrysosperma</name>
    <dbReference type="NCBI Taxonomy" id="252740"/>
    <lineage>
        <taxon>Eukaryota</taxon>
        <taxon>Fungi</taxon>
        <taxon>Dikarya</taxon>
        <taxon>Ascomycota</taxon>
        <taxon>Pezizomycotina</taxon>
        <taxon>Sordariomycetes</taxon>
        <taxon>Sordariomycetidae</taxon>
        <taxon>Diaporthales</taxon>
        <taxon>Cytosporaceae</taxon>
        <taxon>Cytospora</taxon>
    </lineage>
</organism>
<proteinExistence type="predicted"/>
<sequence length="528" mass="58235">MSKPLPYTVITTLLVGLIAVFLNNPFARPAEQYVPPTQGRNNTALFIVIPHHGLSNVHLATADALLERYPDIKLEFASFPELQGKVDRITDWGQRRNNSAKPIGFHTVSGRPYNDVAAARLAARRNTIDATEVVVTSRGLAGITKVAKDFAFYVAPWPAEEHFEIYQYVKDIIDKVDPAVVVLDTLFAPAMDAAREGNRLQAIITPNTLIDNFPGEQPWGGMFWKYPVMGSGHPFPLPWSLVPLNIYQGIRFIMGVLHSPELKVKQNYLKEHGLQNPTDFFHIHRPDVPWITQTMPGASIPVEVVPQNVSAVGPIVVSVAPVQEQDPELSAWLEQRPTVFINLGSSVKYNQGRAKTMAAAIKQVLDKNSDVQVLWKMIKWGAYNDDFALPLQDHLASGRLKLSGWLKADPPSILESGHIVAAVHHGGSNCYHEAVAAGVPHVILPLWMDLYNFAALVESLELGVWACPQSSPYWSPDCISEAILKGVNESEASEFMRRNALNVAKEAQKNPGRYASANIIAQLAGSGY</sequence>
<keyword evidence="1" id="KW-0808">Transferase</keyword>
<keyword evidence="3" id="KW-1185">Reference proteome</keyword>
<name>A0A423WQA6_CYTCH</name>
<dbReference type="InterPro" id="IPR050426">
    <property type="entry name" value="Glycosyltransferase_28"/>
</dbReference>
<comment type="caution">
    <text evidence="2">The sequence shown here is derived from an EMBL/GenBank/DDBJ whole genome shotgun (WGS) entry which is preliminary data.</text>
</comment>
<dbReference type="OrthoDB" id="407298at2759"/>
<dbReference type="Proteomes" id="UP000284375">
    <property type="component" value="Unassembled WGS sequence"/>
</dbReference>
<dbReference type="PANTHER" id="PTHR48050">
    <property type="entry name" value="STEROL 3-BETA-GLUCOSYLTRANSFERASE"/>
    <property type="match status" value="1"/>
</dbReference>
<dbReference type="Gene3D" id="3.40.50.2000">
    <property type="entry name" value="Glycogen Phosphorylase B"/>
    <property type="match status" value="2"/>
</dbReference>
<gene>
    <name evidence="2" type="ORF">VSDG_00621</name>
</gene>
<evidence type="ECO:0000313" key="3">
    <source>
        <dbReference type="Proteomes" id="UP000284375"/>
    </source>
</evidence>
<evidence type="ECO:0000313" key="2">
    <source>
        <dbReference type="EMBL" id="ROW05415.1"/>
    </source>
</evidence>
<dbReference type="AlphaFoldDB" id="A0A423WQA6"/>
<dbReference type="SUPFAM" id="SSF53756">
    <property type="entry name" value="UDP-Glycosyltransferase/glycogen phosphorylase"/>
    <property type="match status" value="1"/>
</dbReference>
<evidence type="ECO:0000256" key="1">
    <source>
        <dbReference type="ARBA" id="ARBA00022679"/>
    </source>
</evidence>
<dbReference type="InterPro" id="IPR002213">
    <property type="entry name" value="UDP_glucos_trans"/>
</dbReference>
<protein>
    <recommendedName>
        <fullName evidence="4">Glycosyltransferase family 28 N-terminal domain-containing protein</fullName>
    </recommendedName>
</protein>
<evidence type="ECO:0008006" key="4">
    <source>
        <dbReference type="Google" id="ProtNLM"/>
    </source>
</evidence>
<dbReference type="EMBL" id="LJZO01000001">
    <property type="protein sequence ID" value="ROW05415.1"/>
    <property type="molecule type" value="Genomic_DNA"/>
</dbReference>
<reference evidence="2 3" key="1">
    <citation type="submission" date="2015-09" db="EMBL/GenBank/DDBJ databases">
        <title>Host preference determinants of Valsa canker pathogens revealed by comparative genomics.</title>
        <authorList>
            <person name="Yin Z."/>
            <person name="Huang L."/>
        </authorList>
    </citation>
    <scope>NUCLEOTIDE SEQUENCE [LARGE SCALE GENOMIC DNA]</scope>
    <source>
        <strain evidence="2 3">YSFL</strain>
    </source>
</reference>
<dbReference type="STRING" id="252740.A0A423WQA6"/>